<dbReference type="EMBL" id="CP073767">
    <property type="protein sequence ID" value="UWZ55510.1"/>
    <property type="molecule type" value="Genomic_DNA"/>
</dbReference>
<keyword evidence="3" id="KW-1185">Reference proteome</keyword>
<evidence type="ECO:0000313" key="3">
    <source>
        <dbReference type="Proteomes" id="UP001058003"/>
    </source>
</evidence>
<dbReference type="Proteomes" id="UP001058003">
    <property type="component" value="Chromosome"/>
</dbReference>
<keyword evidence="1" id="KW-1133">Transmembrane helix</keyword>
<dbReference type="KEGG" id="daur:Daura_04560"/>
<feature type="transmembrane region" description="Helical" evidence="1">
    <location>
        <begin position="42"/>
        <end position="60"/>
    </location>
</feature>
<organism evidence="2 3">
    <name type="scientific">Dactylosporangium aurantiacum</name>
    <dbReference type="NCBI Taxonomy" id="35754"/>
    <lineage>
        <taxon>Bacteria</taxon>
        <taxon>Bacillati</taxon>
        <taxon>Actinomycetota</taxon>
        <taxon>Actinomycetes</taxon>
        <taxon>Micromonosporales</taxon>
        <taxon>Micromonosporaceae</taxon>
        <taxon>Dactylosporangium</taxon>
    </lineage>
</organism>
<name>A0A9Q9MI52_9ACTN</name>
<reference evidence="2" key="1">
    <citation type="submission" date="2021-04" db="EMBL/GenBank/DDBJ databases">
        <title>Dactylosporangium aurantiacum NRRL B-8018 full assembly.</title>
        <authorList>
            <person name="Hartkoorn R.C."/>
            <person name="Beaudoing E."/>
            <person name="Hot D."/>
        </authorList>
    </citation>
    <scope>NUCLEOTIDE SEQUENCE</scope>
    <source>
        <strain evidence="2">NRRL B-8018</strain>
    </source>
</reference>
<sequence length="318" mass="32232">MSDVEHRVRDLLRRHAADAPAGVALLTAVRAESRRRTRRTRVALAAACAVLGALGLTVPLRPAADPVTVAAPATLVEPAGPATVTFPLGPPADAAGAPDLRLAAGLPTLSVPVPGAPGVTATLTASTWPPGVLAAATGTAPATVRGLPGRLVTWSDGGEPELSLVWQDGAGQWLELRAFPPVPAEHLAGFAKTLVAQPVTAPAPFEFALVPAGYTIDNISPSAVTFCPPGTAPDESFVGKLTVMLGVAAEWSPGRAVDVGGRPATLRDSGDSTTLQVDLGDGRLLELQSAATVPLEEPDLLRFAAGITVTPSATPGQG</sequence>
<proteinExistence type="predicted"/>
<accession>A0A9Q9MI52</accession>
<keyword evidence="1" id="KW-0472">Membrane</keyword>
<protein>
    <submittedName>
        <fullName evidence="2">Uncharacterized protein</fullName>
    </submittedName>
</protein>
<evidence type="ECO:0000256" key="1">
    <source>
        <dbReference type="SAM" id="Phobius"/>
    </source>
</evidence>
<gene>
    <name evidence="2" type="ORF">Daura_04560</name>
</gene>
<dbReference type="AlphaFoldDB" id="A0A9Q9MI52"/>
<dbReference type="RefSeq" id="WP_033358359.1">
    <property type="nucleotide sequence ID" value="NZ_CP073767.1"/>
</dbReference>
<keyword evidence="1" id="KW-0812">Transmembrane</keyword>
<evidence type="ECO:0000313" key="2">
    <source>
        <dbReference type="EMBL" id="UWZ55510.1"/>
    </source>
</evidence>
<dbReference type="OrthoDB" id="3288309at2"/>